<dbReference type="InterPro" id="IPR006073">
    <property type="entry name" value="GTP-bd"/>
</dbReference>
<dbReference type="InterPro" id="IPR005225">
    <property type="entry name" value="Small_GTP-bd"/>
</dbReference>
<dbReference type="Proteomes" id="UP000094969">
    <property type="component" value="Chromosome"/>
</dbReference>
<gene>
    <name evidence="8" type="primary">mnmE</name>
    <name evidence="8" type="synonym">trmE</name>
    <name evidence="10" type="ORF">BHK69_04600</name>
</gene>
<evidence type="ECO:0000256" key="6">
    <source>
        <dbReference type="ARBA" id="ARBA00022958"/>
    </source>
</evidence>
<keyword evidence="8" id="KW-0479">Metal-binding</keyword>
<dbReference type="NCBIfam" id="TIGR00231">
    <property type="entry name" value="small_GTP"/>
    <property type="match status" value="1"/>
</dbReference>
<dbReference type="OrthoDB" id="9805918at2"/>
<dbReference type="InterPro" id="IPR027266">
    <property type="entry name" value="TrmE/GcvT-like"/>
</dbReference>
<feature type="domain" description="TrmE-type G" evidence="9">
    <location>
        <begin position="220"/>
        <end position="366"/>
    </location>
</feature>
<dbReference type="InterPro" id="IPR027417">
    <property type="entry name" value="P-loop_NTPase"/>
</dbReference>
<evidence type="ECO:0000256" key="7">
    <source>
        <dbReference type="ARBA" id="ARBA00023134"/>
    </source>
</evidence>
<dbReference type="InterPro" id="IPR004520">
    <property type="entry name" value="GTPase_MnmE"/>
</dbReference>
<keyword evidence="2 8" id="KW-0819">tRNA processing</keyword>
<dbReference type="EMBL" id="CP017147">
    <property type="protein sequence ID" value="AOO79857.1"/>
    <property type="molecule type" value="Genomic_DNA"/>
</dbReference>
<keyword evidence="8" id="KW-0963">Cytoplasm</keyword>
<comment type="cofactor">
    <cofactor evidence="8">
        <name>K(+)</name>
        <dbReference type="ChEBI" id="CHEBI:29103"/>
    </cofactor>
    <text evidence="8">Binds 1 potassium ion per subunit.</text>
</comment>
<keyword evidence="6 8" id="KW-0630">Potassium</keyword>
<evidence type="ECO:0000256" key="8">
    <source>
        <dbReference type="HAMAP-Rule" id="MF_00379"/>
    </source>
</evidence>
<dbReference type="Gene3D" id="3.30.1360.120">
    <property type="entry name" value="Probable tRNA modification gtpase trme, domain 1"/>
    <property type="match status" value="1"/>
</dbReference>
<proteinExistence type="inferred from homology"/>
<dbReference type="RefSeq" id="WP_069689079.1">
    <property type="nucleotide sequence ID" value="NZ_CP017147.1"/>
</dbReference>
<dbReference type="SUPFAM" id="SSF116878">
    <property type="entry name" value="TrmE connector domain"/>
    <property type="match status" value="1"/>
</dbReference>
<comment type="similarity">
    <text evidence="1 8">Belongs to the TRAFAC class TrmE-Era-EngA-EngB-Septin-like GTPase superfamily. TrmE GTPase family.</text>
</comment>
<comment type="function">
    <text evidence="8">Exhibits a very high intrinsic GTPase hydrolysis rate. Involved in the addition of a carboxymethylaminomethyl (cmnm) group at the wobble position (U34) of certain tRNAs, forming tRNA-cmnm(5)s(2)U34.</text>
</comment>
<feature type="binding site" evidence="8">
    <location>
        <position position="441"/>
    </location>
    <ligand>
        <name>(6S)-5-formyl-5,6,7,8-tetrahydrofolate</name>
        <dbReference type="ChEBI" id="CHEBI:57457"/>
    </ligand>
</feature>
<evidence type="ECO:0000256" key="5">
    <source>
        <dbReference type="ARBA" id="ARBA00022842"/>
    </source>
</evidence>
<dbReference type="Pfam" id="PF12631">
    <property type="entry name" value="MnmE_helical"/>
    <property type="match status" value="1"/>
</dbReference>
<evidence type="ECO:0000259" key="9">
    <source>
        <dbReference type="PROSITE" id="PS51709"/>
    </source>
</evidence>
<feature type="binding site" evidence="8">
    <location>
        <position position="255"/>
    </location>
    <ligand>
        <name>Mg(2+)</name>
        <dbReference type="ChEBI" id="CHEBI:18420"/>
    </ligand>
</feature>
<dbReference type="CDD" id="cd04164">
    <property type="entry name" value="trmE"/>
    <property type="match status" value="1"/>
</dbReference>
<dbReference type="Pfam" id="PF01926">
    <property type="entry name" value="MMR_HSR1"/>
    <property type="match status" value="1"/>
</dbReference>
<protein>
    <recommendedName>
        <fullName evidence="8">tRNA modification GTPase MnmE</fullName>
        <ecNumber evidence="8">3.6.-.-</ecNumber>
    </recommendedName>
</protein>
<dbReference type="GO" id="GO:0002098">
    <property type="term" value="P:tRNA wobble uridine modification"/>
    <property type="evidence" value="ECO:0007669"/>
    <property type="project" value="TreeGrafter"/>
</dbReference>
<feature type="binding site" evidence="8">
    <location>
        <begin position="249"/>
        <end position="255"/>
    </location>
    <ligand>
        <name>GTP</name>
        <dbReference type="ChEBI" id="CHEBI:37565"/>
    </ligand>
</feature>
<dbReference type="GO" id="GO:0046872">
    <property type="term" value="F:metal ion binding"/>
    <property type="evidence" value="ECO:0007669"/>
    <property type="project" value="UniProtKB-KW"/>
</dbReference>
<feature type="binding site" evidence="8">
    <location>
        <begin position="274"/>
        <end position="277"/>
    </location>
    <ligand>
        <name>GTP</name>
        <dbReference type="ChEBI" id="CHEBI:37565"/>
    </ligand>
</feature>
<dbReference type="PANTHER" id="PTHR42714:SF2">
    <property type="entry name" value="TRNA MODIFICATION GTPASE GTPBP3, MITOCHONDRIAL"/>
    <property type="match status" value="1"/>
</dbReference>
<dbReference type="HAMAP" id="MF_00379">
    <property type="entry name" value="GTPase_MnmE"/>
    <property type="match status" value="1"/>
</dbReference>
<organism evidence="10 11">
    <name type="scientific">Bosea vaviloviae</name>
    <dbReference type="NCBI Taxonomy" id="1526658"/>
    <lineage>
        <taxon>Bacteria</taxon>
        <taxon>Pseudomonadati</taxon>
        <taxon>Pseudomonadota</taxon>
        <taxon>Alphaproteobacteria</taxon>
        <taxon>Hyphomicrobiales</taxon>
        <taxon>Boseaceae</taxon>
        <taxon>Bosea</taxon>
    </lineage>
</organism>
<evidence type="ECO:0000256" key="2">
    <source>
        <dbReference type="ARBA" id="ARBA00022694"/>
    </source>
</evidence>
<dbReference type="Pfam" id="PF10396">
    <property type="entry name" value="TrmE_N"/>
    <property type="match status" value="1"/>
</dbReference>
<dbReference type="SUPFAM" id="SSF52540">
    <property type="entry name" value="P-loop containing nucleoside triphosphate hydrolases"/>
    <property type="match status" value="1"/>
</dbReference>
<accession>A0A1D7TXN0</accession>
<feature type="binding site" evidence="8">
    <location>
        <position position="123"/>
    </location>
    <ligand>
        <name>(6S)-5-formyl-5,6,7,8-tetrahydrofolate</name>
        <dbReference type="ChEBI" id="CHEBI:57457"/>
    </ligand>
</feature>
<keyword evidence="11" id="KW-1185">Reference proteome</keyword>
<dbReference type="PROSITE" id="PS51709">
    <property type="entry name" value="G_TRME"/>
    <property type="match status" value="1"/>
</dbReference>
<evidence type="ECO:0000313" key="11">
    <source>
        <dbReference type="Proteomes" id="UP000094969"/>
    </source>
</evidence>
<evidence type="ECO:0000256" key="3">
    <source>
        <dbReference type="ARBA" id="ARBA00022741"/>
    </source>
</evidence>
<dbReference type="NCBIfam" id="NF003661">
    <property type="entry name" value="PRK05291.1-3"/>
    <property type="match status" value="1"/>
</dbReference>
<feature type="binding site" evidence="8">
    <location>
        <position position="26"/>
    </location>
    <ligand>
        <name>(6S)-5-formyl-5,6,7,8-tetrahydrofolate</name>
        <dbReference type="ChEBI" id="CHEBI:57457"/>
    </ligand>
</feature>
<comment type="subcellular location">
    <subcellularLocation>
        <location evidence="8">Cytoplasm</location>
    </subcellularLocation>
</comment>
<dbReference type="FunFam" id="3.30.1360.120:FF:000007">
    <property type="entry name" value="tRNA modification GTPase GTPBP3, mitochondrial"/>
    <property type="match status" value="1"/>
</dbReference>
<sequence length="441" mass="46495">MSDVAAYPTIVALSSGSGRAGVAVIRISGSRVRFVLETIAGGIPAPRHAVLRQLRDEAGEVIDTGLVLYFPAPASFSGEDIAEFQVHGARAVIARLLNVLTHLPGVRLAEPGEFTRRAFEAGKLDLAAVEGLADLIDSETEWQRRQALRQMTGTLGKQAAAWRSRLIEAMALLAADIDFSDEGDVSGPLVDEALAIAAGIAAELREALGSFAMGERVREGFVVVLAGPPNAGKSSLLNALARRDVAIVSAMAGTTRDAIEVRLDLAGLPVTLVDTAGLRESTEAIEAEGVRRALDLVARADLVLKLRAIDSPPDRFASIQKTLCIATKADLASDLASQALPGEIAVSSRTGAGLDNLLASIIAELGALSQPEPALLTRERHRVAVSDAVLALERAIDARHGQVELLAEEVRLAVTALERLVGRIDVEDVLDQLFSGFCIGK</sequence>
<dbReference type="AlphaFoldDB" id="A0A1D7TXN0"/>
<dbReference type="GO" id="GO:0003924">
    <property type="term" value="F:GTPase activity"/>
    <property type="evidence" value="ECO:0007669"/>
    <property type="project" value="UniProtKB-UniRule"/>
</dbReference>
<dbReference type="InterPro" id="IPR025867">
    <property type="entry name" value="MnmE_helical"/>
</dbReference>
<dbReference type="STRING" id="1526658.BHK69_04600"/>
<reference evidence="10 11" key="1">
    <citation type="journal article" date="2015" name="Antonie Van Leeuwenhoek">
        <title>Bosea vaviloviae sp. nov., a new species of slow-growing rhizobia isolated from nodules of the relict species Vavilovia formosa (Stev.) Fed.</title>
        <authorList>
            <person name="Safronova V.I."/>
            <person name="Kuznetsova I.G."/>
            <person name="Sazanova A.L."/>
            <person name="Kimeklis A.K."/>
            <person name="Belimov A.A."/>
            <person name="Andronov E.E."/>
            <person name="Pinaev A.G."/>
            <person name="Chizhevskaya E.P."/>
            <person name="Pukhaev A.R."/>
            <person name="Popov K.P."/>
            <person name="Willems A."/>
            <person name="Tikhonovich I.A."/>
        </authorList>
    </citation>
    <scope>NUCLEOTIDE SEQUENCE [LARGE SCALE GENOMIC DNA]</scope>
    <source>
        <strain evidence="10 11">Vaf18</strain>
    </source>
</reference>
<dbReference type="EC" id="3.6.-.-" evidence="8"/>
<dbReference type="InterPro" id="IPR027368">
    <property type="entry name" value="MnmE_dom2"/>
</dbReference>
<dbReference type="CDD" id="cd14858">
    <property type="entry name" value="TrmE_N"/>
    <property type="match status" value="1"/>
</dbReference>
<dbReference type="GO" id="GO:0030488">
    <property type="term" value="P:tRNA methylation"/>
    <property type="evidence" value="ECO:0007669"/>
    <property type="project" value="TreeGrafter"/>
</dbReference>
<dbReference type="InterPro" id="IPR031168">
    <property type="entry name" value="G_TrmE"/>
</dbReference>
<keyword evidence="7 8" id="KW-0342">GTP-binding</keyword>
<dbReference type="InterPro" id="IPR018948">
    <property type="entry name" value="GTP-bd_TrmE_N"/>
</dbReference>
<comment type="caution">
    <text evidence="8">Lacks conserved residue(s) required for the propagation of feature annotation.</text>
</comment>
<feature type="binding site" evidence="8">
    <location>
        <begin position="230"/>
        <end position="235"/>
    </location>
    <ligand>
        <name>GTP</name>
        <dbReference type="ChEBI" id="CHEBI:37565"/>
    </ligand>
</feature>
<keyword evidence="5 8" id="KW-0460">Magnesium</keyword>
<dbReference type="Gene3D" id="1.20.120.430">
    <property type="entry name" value="tRNA modification GTPase MnmE domain 2"/>
    <property type="match status" value="1"/>
</dbReference>
<dbReference type="KEGG" id="bvv:BHK69_04600"/>
<dbReference type="GO" id="GO:0005737">
    <property type="term" value="C:cytoplasm"/>
    <property type="evidence" value="ECO:0007669"/>
    <property type="project" value="UniProtKB-SubCell"/>
</dbReference>
<keyword evidence="4 8" id="KW-0378">Hydrolase</keyword>
<evidence type="ECO:0000256" key="4">
    <source>
        <dbReference type="ARBA" id="ARBA00022801"/>
    </source>
</evidence>
<dbReference type="Gene3D" id="3.40.50.300">
    <property type="entry name" value="P-loop containing nucleotide triphosphate hydrolases"/>
    <property type="match status" value="1"/>
</dbReference>
<feature type="binding site" evidence="8">
    <location>
        <position position="83"/>
    </location>
    <ligand>
        <name>(6S)-5-formyl-5,6,7,8-tetrahydrofolate</name>
        <dbReference type="ChEBI" id="CHEBI:57457"/>
    </ligand>
</feature>
<name>A0A1D7TXN0_9HYPH</name>
<feature type="binding site" evidence="8">
    <location>
        <position position="234"/>
    </location>
    <ligand>
        <name>Mg(2+)</name>
        <dbReference type="ChEBI" id="CHEBI:18420"/>
    </ligand>
</feature>
<evidence type="ECO:0000256" key="1">
    <source>
        <dbReference type="ARBA" id="ARBA00011043"/>
    </source>
</evidence>
<dbReference type="GO" id="GO:0005525">
    <property type="term" value="F:GTP binding"/>
    <property type="evidence" value="ECO:0007669"/>
    <property type="project" value="UniProtKB-UniRule"/>
</dbReference>
<keyword evidence="3 8" id="KW-0547">Nucleotide-binding</keyword>
<dbReference type="PANTHER" id="PTHR42714">
    <property type="entry name" value="TRNA MODIFICATION GTPASE GTPBP3"/>
    <property type="match status" value="1"/>
</dbReference>
<evidence type="ECO:0000313" key="10">
    <source>
        <dbReference type="EMBL" id="AOO79857.1"/>
    </source>
</evidence>
<comment type="subunit">
    <text evidence="8">Homodimer. Heterotetramer of two MnmE and two MnmG subunits.</text>
</comment>